<evidence type="ECO:0000256" key="4">
    <source>
        <dbReference type="SAM" id="MobiDB-lite"/>
    </source>
</evidence>
<dbReference type="GO" id="GO:0006412">
    <property type="term" value="P:translation"/>
    <property type="evidence" value="ECO:0007669"/>
    <property type="project" value="InterPro"/>
</dbReference>
<sequence length="258" mass="29174">MGLRPGRCYNNKKDKTRYGAKSHMKVHKKKRAYTRVAIRVPRKNYIGAAPALRIRQFNMGNPKGKYNLVGDLRVKEYFDLRDNAIESSRMAINRKLLKELGKDGFFMKVRVYPSNLNRENKQAQGAGADRVSQGMSMSFGVPNSRSARLRKNQIVFSVLCNKGEEEIVKDALMRAKSRFSVDVFVKFHDDVKAIGTIPTKKIREVKIETTPTEAEKKEGEEAKEGEKAAEGKDAEKTDEKAGEAKAEDSKDDKKEGKK</sequence>
<dbReference type="AlphaFoldDB" id="A0A8T5GD68"/>
<dbReference type="Gene3D" id="3.90.1170.10">
    <property type="entry name" value="Ribosomal protein L10e/L16"/>
    <property type="match status" value="1"/>
</dbReference>
<dbReference type="SUPFAM" id="SSF54686">
    <property type="entry name" value="Ribosomal protein L16p/L10e"/>
    <property type="match status" value="1"/>
</dbReference>
<comment type="similarity">
    <text evidence="1">Belongs to the universal ribosomal protein uL16 family.</text>
</comment>
<name>A0A8T5GD68_9ARCH</name>
<evidence type="ECO:0000313" key="5">
    <source>
        <dbReference type="EMBL" id="MBT4870074.1"/>
    </source>
</evidence>
<dbReference type="InterPro" id="IPR036920">
    <property type="entry name" value="Ribosomal_uL16_sf"/>
</dbReference>
<evidence type="ECO:0000256" key="2">
    <source>
        <dbReference type="ARBA" id="ARBA00022980"/>
    </source>
</evidence>
<evidence type="ECO:0000313" key="6">
    <source>
        <dbReference type="Proteomes" id="UP000722459"/>
    </source>
</evidence>
<keyword evidence="2 5" id="KW-0689">Ribosomal protein</keyword>
<dbReference type="NCBIfam" id="NF003239">
    <property type="entry name" value="PRK04199.1-4"/>
    <property type="match status" value="1"/>
</dbReference>
<dbReference type="EMBL" id="JABJNZ010000012">
    <property type="protein sequence ID" value="MBT4870074.1"/>
    <property type="molecule type" value="Genomic_DNA"/>
</dbReference>
<accession>A0A8T5GD68</accession>
<protein>
    <submittedName>
        <fullName evidence="5">50S ribosomal protein L16</fullName>
    </submittedName>
</protein>
<dbReference type="PANTHER" id="PTHR11726">
    <property type="entry name" value="60S RIBOSOMAL PROTEIN L10"/>
    <property type="match status" value="1"/>
</dbReference>
<evidence type="ECO:0000256" key="3">
    <source>
        <dbReference type="ARBA" id="ARBA00023274"/>
    </source>
</evidence>
<dbReference type="GO" id="GO:1990904">
    <property type="term" value="C:ribonucleoprotein complex"/>
    <property type="evidence" value="ECO:0007669"/>
    <property type="project" value="UniProtKB-KW"/>
</dbReference>
<comment type="caution">
    <text evidence="5">The sequence shown here is derived from an EMBL/GenBank/DDBJ whole genome shotgun (WGS) entry which is preliminary data.</text>
</comment>
<proteinExistence type="inferred from homology"/>
<dbReference type="Pfam" id="PF00252">
    <property type="entry name" value="Ribosomal_L16"/>
    <property type="match status" value="1"/>
</dbReference>
<dbReference type="GO" id="GO:0005840">
    <property type="term" value="C:ribosome"/>
    <property type="evidence" value="ECO:0007669"/>
    <property type="project" value="UniProtKB-KW"/>
</dbReference>
<organism evidence="5 6">
    <name type="scientific">Candidatus Iainarchaeum sp</name>
    <dbReference type="NCBI Taxonomy" id="3101447"/>
    <lineage>
        <taxon>Archaea</taxon>
        <taxon>Candidatus Iainarchaeota</taxon>
        <taxon>Candidatus Iainarchaeia</taxon>
        <taxon>Candidatus Iainarchaeales</taxon>
        <taxon>Candidatus Iainarchaeaceae</taxon>
        <taxon>Candidatus Iainarchaeum</taxon>
    </lineage>
</organism>
<dbReference type="InterPro" id="IPR001197">
    <property type="entry name" value="Ribosomal_uL16_euk_arch"/>
</dbReference>
<dbReference type="GO" id="GO:0003735">
    <property type="term" value="F:structural constituent of ribosome"/>
    <property type="evidence" value="ECO:0007669"/>
    <property type="project" value="InterPro"/>
</dbReference>
<feature type="region of interest" description="Disordered" evidence="4">
    <location>
        <begin position="205"/>
        <end position="258"/>
    </location>
</feature>
<keyword evidence="3" id="KW-0687">Ribonucleoprotein</keyword>
<gene>
    <name evidence="5" type="ORF">HON47_00680</name>
</gene>
<reference evidence="5" key="1">
    <citation type="journal article" date="2021" name="ISME J.">
        <title>Mercury methylation by metabolically versatile and cosmopolitan marine bacteria.</title>
        <authorList>
            <person name="Lin H."/>
            <person name="Ascher D.B."/>
            <person name="Myung Y."/>
            <person name="Lamborg C.H."/>
            <person name="Hallam S.J."/>
            <person name="Gionfriddo C.M."/>
            <person name="Holt K.E."/>
            <person name="Moreau J.W."/>
        </authorList>
    </citation>
    <scope>NUCLEOTIDE SEQUENCE</scope>
    <source>
        <strain evidence="5">SI075_bin30</strain>
    </source>
</reference>
<evidence type="ECO:0000256" key="1">
    <source>
        <dbReference type="ARBA" id="ARBA00008931"/>
    </source>
</evidence>
<dbReference type="InterPro" id="IPR047873">
    <property type="entry name" value="Ribosomal_uL16"/>
</dbReference>
<dbReference type="Proteomes" id="UP000722459">
    <property type="component" value="Unassembled WGS sequence"/>
</dbReference>